<protein>
    <recommendedName>
        <fullName evidence="3">Baseplate component</fullName>
    </recommendedName>
</protein>
<keyword evidence="2" id="KW-1185">Reference proteome</keyword>
<accession>A0A060AG40</accession>
<name>A0A060AG40_9CAUD</name>
<evidence type="ECO:0000313" key="2">
    <source>
        <dbReference type="Proteomes" id="UP000026984"/>
    </source>
</evidence>
<evidence type="ECO:0008006" key="3">
    <source>
        <dbReference type="Google" id="ProtNLM"/>
    </source>
</evidence>
<dbReference type="KEGG" id="vg:19686777"/>
<dbReference type="EMBL" id="KC954774">
    <property type="protein sequence ID" value="AIA64556.1"/>
    <property type="molecule type" value="Genomic_DNA"/>
</dbReference>
<proteinExistence type="predicted"/>
<dbReference type="RefSeq" id="YP_009042263.1">
    <property type="nucleotide sequence ID" value="NC_024354.1"/>
</dbReference>
<evidence type="ECO:0000313" key="1">
    <source>
        <dbReference type="EMBL" id="AIA64556.1"/>
    </source>
</evidence>
<reference evidence="1 2" key="1">
    <citation type="submission" date="2013-04" db="EMBL/GenBank/DDBJ databases">
        <title>Complete Genome Sequence of Cronobacter sakazakii Bacteriophage CR8.</title>
        <authorList>
            <person name="Kim Y."/>
            <person name="Shin H."/>
            <person name="Ryu S."/>
        </authorList>
    </citation>
    <scope>NUCLEOTIDE SEQUENCE [LARGE SCALE GENOMIC DNA]</scope>
</reference>
<organism evidence="1 2">
    <name type="scientific">Cronobacter phage CR8</name>
    <dbReference type="NCBI Taxonomy" id="1327934"/>
    <lineage>
        <taxon>Viruses</taxon>
        <taxon>Duplodnaviria</taxon>
        <taxon>Heunggongvirae</taxon>
        <taxon>Uroviricota</taxon>
        <taxon>Caudoviricetes</taxon>
        <taxon>Vequintavirinae</taxon>
        <taxon>Certrevirus</taxon>
        <taxon>Certrevirus CR8</taxon>
    </lineage>
</organism>
<gene>
    <name evidence="1" type="ORF">CR8_026</name>
</gene>
<dbReference type="Proteomes" id="UP000026984">
    <property type="component" value="Segment"/>
</dbReference>
<sequence>MAENYGLTGSGFNLPPMDDLVQETKKTFKSAFGEDFNTESNSVADKLIQIFNEREYQLWLLMGSVYYAQTMQGAEGIYLDDLLGKRGIYRLGKTRSTGTVVMTIDSSVPYNMIYSAATYTIDTDYELSSDVQVAGNIVAQLIKGADLSVGTYRLQIQNTTDQSVKTLSLNLTATSGQPLMTFFGQIKDFIVNNTILSNQDRIWIDSTEGALYIGYDTSKNMIGLSSRVDFRTNPMAGTRSISMDVRSIEPGYISRDVHSVRSINPTPGGFVDIDNLSAFIDGSDVESDNEYRIRAATSINEGKATRPAILAALLNKVEGIEKVRIFNNNTDKTNSLGIPPYRFMTVCYGGGTAEISQVLYDTIAASNNTYGDTFYDITTEDDQVERIWHTKATARQLAIRVRYRGRPLSVTEETTIANGLATAVNGTMIAGTLYNVRLVGTVMSSTSPDRFTQVYVDIKNKGEPDSAYVNTDVTAGTTQVFSLEPEDVIFSQIV</sequence>
<dbReference type="GeneID" id="19686777"/>